<evidence type="ECO:0000256" key="5">
    <source>
        <dbReference type="ARBA" id="ARBA00022989"/>
    </source>
</evidence>
<name>A0A2H1FEQ3_9ARCH</name>
<dbReference type="InterPro" id="IPR000701">
    <property type="entry name" value="SuccDH_FuR_B_TM-su"/>
</dbReference>
<reference evidence="10" key="1">
    <citation type="submission" date="2017-03" db="EMBL/GenBank/DDBJ databases">
        <authorList>
            <person name="Herbold C."/>
        </authorList>
    </citation>
    <scope>NUCLEOTIDE SEQUENCE [LARGE SCALE GENOMIC DNA]</scope>
</reference>
<evidence type="ECO:0000256" key="7">
    <source>
        <dbReference type="ARBA" id="ARBA00023136"/>
    </source>
</evidence>
<dbReference type="AlphaFoldDB" id="A0A2H1FEQ3"/>
<dbReference type="SUPFAM" id="SSF81343">
    <property type="entry name" value="Fumarate reductase respiratory complex transmembrane subunits"/>
    <property type="match status" value="1"/>
</dbReference>
<feature type="transmembrane region" description="Helical" evidence="8">
    <location>
        <begin position="33"/>
        <end position="53"/>
    </location>
</feature>
<proteinExistence type="predicted"/>
<protein>
    <submittedName>
        <fullName evidence="9">Succinate dehydrogenase, subunit D</fullName>
    </submittedName>
</protein>
<evidence type="ECO:0000256" key="3">
    <source>
        <dbReference type="ARBA" id="ARBA00022692"/>
    </source>
</evidence>
<organism evidence="9 10">
    <name type="scientific">Candidatus Nitrosotalea okcheonensis</name>
    <dbReference type="NCBI Taxonomy" id="1903276"/>
    <lineage>
        <taxon>Archaea</taxon>
        <taxon>Nitrososphaerota</taxon>
        <taxon>Nitrososphaeria</taxon>
        <taxon>Nitrosotaleales</taxon>
        <taxon>Nitrosotaleaceae</taxon>
        <taxon>Nitrosotalea</taxon>
    </lineage>
</organism>
<dbReference type="GO" id="GO:0046872">
    <property type="term" value="F:metal ion binding"/>
    <property type="evidence" value="ECO:0007669"/>
    <property type="project" value="UniProtKB-KW"/>
</dbReference>
<evidence type="ECO:0000313" key="9">
    <source>
        <dbReference type="EMBL" id="SMH71225.1"/>
    </source>
</evidence>
<dbReference type="EMBL" id="LT841358">
    <property type="protein sequence ID" value="SMH71225.1"/>
    <property type="molecule type" value="Genomic_DNA"/>
</dbReference>
<sequence length="155" mass="17036">MLELTHGKEIQMAENFSNREGIKGMLNPTRYGLLRFAYWLQRLTGLGLLAYLIGHIYETSAIIHGKIAWQQMLNITGGLTGNLVLVIVIGMCVYHTGNGIRVMISSSGNGLGKPGQPEYPYKPSSLNYKQRLCIWVSIALAALAMMYGAAVLFGD</sequence>
<gene>
    <name evidence="9" type="ORF">NCS_11032</name>
</gene>
<feature type="transmembrane region" description="Helical" evidence="8">
    <location>
        <begin position="73"/>
        <end position="94"/>
    </location>
</feature>
<keyword evidence="6" id="KW-0408">Iron</keyword>
<dbReference type="Pfam" id="PF01127">
    <property type="entry name" value="Sdh_cyt"/>
    <property type="match status" value="1"/>
</dbReference>
<keyword evidence="2" id="KW-0349">Heme</keyword>
<dbReference type="GO" id="GO:0016020">
    <property type="term" value="C:membrane"/>
    <property type="evidence" value="ECO:0007669"/>
    <property type="project" value="UniProtKB-SubCell"/>
</dbReference>
<evidence type="ECO:0000313" key="10">
    <source>
        <dbReference type="Proteomes" id="UP000230607"/>
    </source>
</evidence>
<evidence type="ECO:0000256" key="8">
    <source>
        <dbReference type="SAM" id="Phobius"/>
    </source>
</evidence>
<keyword evidence="4" id="KW-0479">Metal-binding</keyword>
<evidence type="ECO:0000256" key="4">
    <source>
        <dbReference type="ARBA" id="ARBA00022723"/>
    </source>
</evidence>
<evidence type="ECO:0000256" key="1">
    <source>
        <dbReference type="ARBA" id="ARBA00004370"/>
    </source>
</evidence>
<evidence type="ECO:0000256" key="2">
    <source>
        <dbReference type="ARBA" id="ARBA00022617"/>
    </source>
</evidence>
<accession>A0A2H1FEQ3</accession>
<keyword evidence="7 8" id="KW-0472">Membrane</keyword>
<keyword evidence="5 8" id="KW-1133">Transmembrane helix</keyword>
<dbReference type="Gene3D" id="1.20.1300.10">
    <property type="entry name" value="Fumarate reductase/succinate dehydrogenase, transmembrane subunit"/>
    <property type="match status" value="1"/>
</dbReference>
<comment type="subcellular location">
    <subcellularLocation>
        <location evidence="1">Membrane</location>
    </subcellularLocation>
</comment>
<keyword evidence="3 8" id="KW-0812">Transmembrane</keyword>
<dbReference type="Proteomes" id="UP000230607">
    <property type="component" value="Chromosome 1"/>
</dbReference>
<feature type="transmembrane region" description="Helical" evidence="8">
    <location>
        <begin position="132"/>
        <end position="153"/>
    </location>
</feature>
<evidence type="ECO:0000256" key="6">
    <source>
        <dbReference type="ARBA" id="ARBA00023004"/>
    </source>
</evidence>
<keyword evidence="10" id="KW-1185">Reference proteome</keyword>
<dbReference type="InterPro" id="IPR034804">
    <property type="entry name" value="SQR/QFR_C/D"/>
</dbReference>